<dbReference type="Proteomes" id="UP000518892">
    <property type="component" value="Unassembled WGS sequence"/>
</dbReference>
<evidence type="ECO:0000313" key="3">
    <source>
        <dbReference type="Proteomes" id="UP000518892"/>
    </source>
</evidence>
<organism evidence="2 3">
    <name type="scientific">Halomonas stenophila</name>
    <dbReference type="NCBI Taxonomy" id="795312"/>
    <lineage>
        <taxon>Bacteria</taxon>
        <taxon>Pseudomonadati</taxon>
        <taxon>Pseudomonadota</taxon>
        <taxon>Gammaproteobacteria</taxon>
        <taxon>Oceanospirillales</taxon>
        <taxon>Halomonadaceae</taxon>
        <taxon>Halomonas</taxon>
    </lineage>
</organism>
<keyword evidence="1" id="KW-0472">Membrane</keyword>
<feature type="transmembrane region" description="Helical" evidence="1">
    <location>
        <begin position="86"/>
        <end position="111"/>
    </location>
</feature>
<feature type="transmembrane region" description="Helical" evidence="1">
    <location>
        <begin position="123"/>
        <end position="142"/>
    </location>
</feature>
<dbReference type="EMBL" id="JACHXR010000002">
    <property type="protein sequence ID" value="MBB3230122.1"/>
    <property type="molecule type" value="Genomic_DNA"/>
</dbReference>
<gene>
    <name evidence="2" type="ORF">FHR97_000956</name>
</gene>
<keyword evidence="3" id="KW-1185">Reference proteome</keyword>
<keyword evidence="1" id="KW-0812">Transmembrane</keyword>
<name>A0A7W5ESA2_9GAMM</name>
<keyword evidence="1" id="KW-1133">Transmembrane helix</keyword>
<protein>
    <recommendedName>
        <fullName evidence="4">DUF998 domain-containing protein</fullName>
    </recommendedName>
</protein>
<accession>A0A7W5ESA2</accession>
<sequence>MFKGRFIRKVQNHPVWGSVAEVFFALIFTFGPIALLSIPLTGGDGDLSSEAVGSNFWTFWASGELALPILGLCGAVAALSVTNSRALSGVLIFTAWILALVLASACGYALSKSQGFTQDLYPQVIRFGFLSYAAILILWFILSVKSKMDGSRGNPEERAESLLRKKHEISIEGGRNEGS</sequence>
<evidence type="ECO:0008006" key="4">
    <source>
        <dbReference type="Google" id="ProtNLM"/>
    </source>
</evidence>
<reference evidence="2 3" key="1">
    <citation type="submission" date="2020-08" db="EMBL/GenBank/DDBJ databases">
        <title>Genomic Encyclopedia of Type Strains, Phase III (KMG-III): the genomes of soil and plant-associated and newly described type strains.</title>
        <authorList>
            <person name="Whitman W."/>
        </authorList>
    </citation>
    <scope>NUCLEOTIDE SEQUENCE [LARGE SCALE GENOMIC DNA]</scope>
    <source>
        <strain evidence="2 3">CECT 7744</strain>
    </source>
</reference>
<proteinExistence type="predicted"/>
<dbReference type="AlphaFoldDB" id="A0A7W5ESA2"/>
<comment type="caution">
    <text evidence="2">The sequence shown here is derived from an EMBL/GenBank/DDBJ whole genome shotgun (WGS) entry which is preliminary data.</text>
</comment>
<evidence type="ECO:0000313" key="2">
    <source>
        <dbReference type="EMBL" id="MBB3230122.1"/>
    </source>
</evidence>
<feature type="transmembrane region" description="Helical" evidence="1">
    <location>
        <begin position="15"/>
        <end position="38"/>
    </location>
</feature>
<dbReference type="RefSeq" id="WP_183382626.1">
    <property type="nucleotide sequence ID" value="NZ_JACHXR010000002.1"/>
</dbReference>
<evidence type="ECO:0000256" key="1">
    <source>
        <dbReference type="SAM" id="Phobius"/>
    </source>
</evidence>
<feature type="transmembrane region" description="Helical" evidence="1">
    <location>
        <begin position="58"/>
        <end position="79"/>
    </location>
</feature>